<reference evidence="3" key="1">
    <citation type="journal article" date="2017" name="Nat. Microbiol.">
        <title>Global analysis of biosynthetic gene clusters reveals vast potential of secondary metabolite production in Penicillium species.</title>
        <authorList>
            <person name="Nielsen J.C."/>
            <person name="Grijseels S."/>
            <person name="Prigent S."/>
            <person name="Ji B."/>
            <person name="Dainat J."/>
            <person name="Nielsen K.F."/>
            <person name="Frisvad J.C."/>
            <person name="Workman M."/>
            <person name="Nielsen J."/>
        </authorList>
    </citation>
    <scope>NUCLEOTIDE SEQUENCE [LARGE SCALE GENOMIC DNA]</scope>
    <source>
        <strain evidence="3">IBT 13039</strain>
    </source>
</reference>
<comment type="caution">
    <text evidence="2">The sequence shown here is derived from an EMBL/GenBank/DDBJ whole genome shotgun (WGS) entry which is preliminary data.</text>
</comment>
<dbReference type="Proteomes" id="UP000191691">
    <property type="component" value="Unassembled WGS sequence"/>
</dbReference>
<evidence type="ECO:0008006" key="4">
    <source>
        <dbReference type="Google" id="ProtNLM"/>
    </source>
</evidence>
<dbReference type="AlphaFoldDB" id="A0A1V6YZR8"/>
<keyword evidence="3" id="KW-1185">Reference proteome</keyword>
<evidence type="ECO:0000313" key="3">
    <source>
        <dbReference type="Proteomes" id="UP000191691"/>
    </source>
</evidence>
<evidence type="ECO:0000256" key="1">
    <source>
        <dbReference type="SAM" id="SignalP"/>
    </source>
</evidence>
<gene>
    <name evidence="2" type="ORF">PENNAL_c0006G00053</name>
</gene>
<protein>
    <recommendedName>
        <fullName evidence="4">Ecp2 effector protein domain-containing protein</fullName>
    </recommendedName>
</protein>
<dbReference type="EMBL" id="MOOB01000006">
    <property type="protein sequence ID" value="OQE92929.1"/>
    <property type="molecule type" value="Genomic_DNA"/>
</dbReference>
<evidence type="ECO:0000313" key="2">
    <source>
        <dbReference type="EMBL" id="OQE92929.1"/>
    </source>
</evidence>
<organism evidence="2 3">
    <name type="scientific">Penicillium nalgiovense</name>
    <dbReference type="NCBI Taxonomy" id="60175"/>
    <lineage>
        <taxon>Eukaryota</taxon>
        <taxon>Fungi</taxon>
        <taxon>Dikarya</taxon>
        <taxon>Ascomycota</taxon>
        <taxon>Pezizomycotina</taxon>
        <taxon>Eurotiomycetes</taxon>
        <taxon>Eurotiomycetidae</taxon>
        <taxon>Eurotiales</taxon>
        <taxon>Aspergillaceae</taxon>
        <taxon>Penicillium</taxon>
    </lineage>
</organism>
<name>A0A1V6YZR8_PENNA</name>
<sequence length="233" mass="25738">MHFKQISLISLAIAFAAASPAQTNPKVLHAREHNKAEYINPEEPKMSLDEQCMRKAGDSYLFAYWNVVINDASDYTDDTCGSGFLDNINGRGCAVTGWGCHYANDGKTMNAGFKTQTTCSDVDISNAINAAFGGKKVECADYDKHVKCGDDVSAIRTTYFTENVLPASSYPPRPYNHTCDFLNRKAPWIGSVLALIKFLETVSDAPAEVHRFESLFDQIPTFHRTSDGENAEM</sequence>
<proteinExistence type="predicted"/>
<feature type="chain" id="PRO_5013026049" description="Ecp2 effector protein domain-containing protein" evidence="1">
    <location>
        <begin position="19"/>
        <end position="233"/>
    </location>
</feature>
<feature type="signal peptide" evidence="1">
    <location>
        <begin position="1"/>
        <end position="18"/>
    </location>
</feature>
<accession>A0A1V6YZR8</accession>
<keyword evidence="1" id="KW-0732">Signal</keyword>